<dbReference type="Pfam" id="PF01498">
    <property type="entry name" value="HTH_Tnp_Tc3_2"/>
    <property type="match status" value="1"/>
</dbReference>
<evidence type="ECO:0000313" key="3">
    <source>
        <dbReference type="EMBL" id="KAJ4446213.1"/>
    </source>
</evidence>
<feature type="transmembrane region" description="Helical" evidence="1">
    <location>
        <begin position="170"/>
        <end position="194"/>
    </location>
</feature>
<protein>
    <recommendedName>
        <fullName evidence="2">Transposase Tc1-like domain-containing protein</fullName>
    </recommendedName>
</protein>
<reference evidence="3 4" key="1">
    <citation type="journal article" date="2022" name="Allergy">
        <title>Genome assembly and annotation of Periplaneta americana reveal a comprehensive cockroach allergen profile.</title>
        <authorList>
            <person name="Wang L."/>
            <person name="Xiong Q."/>
            <person name="Saelim N."/>
            <person name="Wang L."/>
            <person name="Nong W."/>
            <person name="Wan A.T."/>
            <person name="Shi M."/>
            <person name="Liu X."/>
            <person name="Cao Q."/>
            <person name="Hui J.H.L."/>
            <person name="Sookrung N."/>
            <person name="Leung T.F."/>
            <person name="Tungtrongchitr A."/>
            <person name="Tsui S.K.W."/>
        </authorList>
    </citation>
    <scope>NUCLEOTIDE SEQUENCE [LARGE SCALE GENOMIC DNA]</scope>
    <source>
        <strain evidence="3">PWHHKU_190912</strain>
    </source>
</reference>
<keyword evidence="1" id="KW-1133">Transmembrane helix</keyword>
<sequence length="418" mass="49053">MAGLCEGDNEPPGSLKVILYYALNYYIYAIHYCTSRCTTVFTPFTTVLRVALLYLRRALLYYALHYYIYAIHYCTTPCTTIFTPFTTVLRVALLYLRRSLLYYALHYCIYAIHYCIYAIHYCTTRCTTVFTPFTSVLRVTLLYLRRALLYYALHYYIYAIRYCTTRCTTVFTLFTTVLRVALLYLRRALLYYALHYYIYAIRYCTARCTTVFTPFTTVLRIALLYLRHSLMYYALHYCIYAVHYCTSLFRLRAAHLPTVAGSQYRVAQAVAGSQYRVAQGMFRLRDNSRNVGACSDEPTTAAVTLYLKLSRAVETRTVLQEIRQVNVIERTVRKRLDECGLKSRSPAKGPELLQQHNVERLRFAHNYVNWNLGEWRRVLSTDESRFSLQMDVKECGEEKEYVFLHTPSFHVSVSKMDQ</sequence>
<evidence type="ECO:0000313" key="4">
    <source>
        <dbReference type="Proteomes" id="UP001148838"/>
    </source>
</evidence>
<organism evidence="3 4">
    <name type="scientific">Periplaneta americana</name>
    <name type="common">American cockroach</name>
    <name type="synonym">Blatta americana</name>
    <dbReference type="NCBI Taxonomy" id="6978"/>
    <lineage>
        <taxon>Eukaryota</taxon>
        <taxon>Metazoa</taxon>
        <taxon>Ecdysozoa</taxon>
        <taxon>Arthropoda</taxon>
        <taxon>Hexapoda</taxon>
        <taxon>Insecta</taxon>
        <taxon>Pterygota</taxon>
        <taxon>Neoptera</taxon>
        <taxon>Polyneoptera</taxon>
        <taxon>Dictyoptera</taxon>
        <taxon>Blattodea</taxon>
        <taxon>Blattoidea</taxon>
        <taxon>Blattidae</taxon>
        <taxon>Blattinae</taxon>
        <taxon>Periplaneta</taxon>
    </lineage>
</organism>
<feature type="transmembrane region" description="Helical" evidence="1">
    <location>
        <begin position="100"/>
        <end position="120"/>
    </location>
</feature>
<feature type="transmembrane region" description="Helical" evidence="1">
    <location>
        <begin position="70"/>
        <end position="93"/>
    </location>
</feature>
<gene>
    <name evidence="3" type="ORF">ANN_12907</name>
</gene>
<proteinExistence type="predicted"/>
<evidence type="ECO:0000259" key="2">
    <source>
        <dbReference type="Pfam" id="PF01498"/>
    </source>
</evidence>
<dbReference type="EMBL" id="JAJSOF020000009">
    <property type="protein sequence ID" value="KAJ4446213.1"/>
    <property type="molecule type" value="Genomic_DNA"/>
</dbReference>
<dbReference type="InterPro" id="IPR036397">
    <property type="entry name" value="RNaseH_sf"/>
</dbReference>
<evidence type="ECO:0000256" key="1">
    <source>
        <dbReference type="SAM" id="Phobius"/>
    </source>
</evidence>
<keyword evidence="1" id="KW-0472">Membrane</keyword>
<feature type="transmembrane region" description="Helical" evidence="1">
    <location>
        <begin position="140"/>
        <end position="158"/>
    </location>
</feature>
<dbReference type="InterPro" id="IPR002492">
    <property type="entry name" value="Transposase_Tc1-like"/>
</dbReference>
<name>A0ABQ8TIY1_PERAM</name>
<feature type="transmembrane region" description="Helical" evidence="1">
    <location>
        <begin position="200"/>
        <end position="226"/>
    </location>
</feature>
<keyword evidence="1" id="KW-0812">Transmembrane</keyword>
<feature type="transmembrane region" description="Helical" evidence="1">
    <location>
        <begin position="17"/>
        <end position="34"/>
    </location>
</feature>
<accession>A0ABQ8TIY1</accession>
<comment type="caution">
    <text evidence="3">The sequence shown here is derived from an EMBL/GenBank/DDBJ whole genome shotgun (WGS) entry which is preliminary data.</text>
</comment>
<dbReference type="Gene3D" id="3.30.420.10">
    <property type="entry name" value="Ribonuclease H-like superfamily/Ribonuclease H"/>
    <property type="match status" value="1"/>
</dbReference>
<feature type="domain" description="Transposase Tc1-like" evidence="2">
    <location>
        <begin position="321"/>
        <end position="369"/>
    </location>
</feature>
<dbReference type="Proteomes" id="UP001148838">
    <property type="component" value="Unassembled WGS sequence"/>
</dbReference>
<keyword evidence="4" id="KW-1185">Reference proteome</keyword>